<dbReference type="SUPFAM" id="SSF51735">
    <property type="entry name" value="NAD(P)-binding Rossmann-fold domains"/>
    <property type="match status" value="1"/>
</dbReference>
<dbReference type="PRINTS" id="PR00080">
    <property type="entry name" value="SDRFAMILY"/>
</dbReference>
<dbReference type="Gene3D" id="3.40.50.720">
    <property type="entry name" value="NAD(P)-binding Rossmann-like Domain"/>
    <property type="match status" value="1"/>
</dbReference>
<evidence type="ECO:0000256" key="1">
    <source>
        <dbReference type="ARBA" id="ARBA00006484"/>
    </source>
</evidence>
<name>A0ABD0UIV5_DENTH</name>
<keyword evidence="5" id="KW-1185">Reference proteome</keyword>
<keyword evidence="2" id="KW-0560">Oxidoreductase</keyword>
<comment type="caution">
    <text evidence="4">The sequence shown here is derived from an EMBL/GenBank/DDBJ whole genome shotgun (WGS) entry which is preliminary data.</text>
</comment>
<dbReference type="PANTHER" id="PTHR24320:SF114">
    <property type="entry name" value="OS03G0115700 PROTEIN"/>
    <property type="match status" value="1"/>
</dbReference>
<dbReference type="EMBL" id="JANQDX010000014">
    <property type="protein sequence ID" value="KAL0912679.1"/>
    <property type="molecule type" value="Genomic_DNA"/>
</dbReference>
<comment type="similarity">
    <text evidence="1 3">Belongs to the short-chain dehydrogenases/reductases (SDR) family.</text>
</comment>
<accession>A0ABD0UIV5</accession>
<gene>
    <name evidence="4" type="ORF">M5K25_018669</name>
</gene>
<reference evidence="4 5" key="1">
    <citation type="journal article" date="2024" name="Plant Biotechnol. J.">
        <title>Dendrobium thyrsiflorum genome and its molecular insights into genes involved in important horticultural traits.</title>
        <authorList>
            <person name="Chen B."/>
            <person name="Wang J.Y."/>
            <person name="Zheng P.J."/>
            <person name="Li K.L."/>
            <person name="Liang Y.M."/>
            <person name="Chen X.F."/>
            <person name="Zhang C."/>
            <person name="Zhao X."/>
            <person name="He X."/>
            <person name="Zhang G.Q."/>
            <person name="Liu Z.J."/>
            <person name="Xu Q."/>
        </authorList>
    </citation>
    <scope>NUCLEOTIDE SEQUENCE [LARGE SCALE GENOMIC DNA]</scope>
    <source>
        <strain evidence="4">GZMU011</strain>
    </source>
</reference>
<dbReference type="AlphaFoldDB" id="A0ABD0UIV5"/>
<dbReference type="Proteomes" id="UP001552299">
    <property type="component" value="Unassembled WGS sequence"/>
</dbReference>
<dbReference type="InterPro" id="IPR036291">
    <property type="entry name" value="NAD(P)-bd_dom_sf"/>
</dbReference>
<evidence type="ECO:0000313" key="4">
    <source>
        <dbReference type="EMBL" id="KAL0912679.1"/>
    </source>
</evidence>
<evidence type="ECO:0000313" key="5">
    <source>
        <dbReference type="Proteomes" id="UP001552299"/>
    </source>
</evidence>
<sequence length="336" mass="35494">MLAKTVKYLLGSSGPSGFGSSSTADDVTAAAAHHLGAITAIITGATSGIGFETARALAARGARLILPASIPDAAEEVKSRIAGGGQIIVLPLDLSSFSSIRSFVSQFLALGFPLNILINNAGRFAYDQAESEDGIELTFAINFLGPFLLTKLLLEKMVVSARETGIEGRIVNVSSFCHHWFSGDPLGYLRLLAAGEVRYNAARAYGLSKLAMVMHTKELARRLEKMGVNVTVNSVDPGITRTRLNRDREGFVLDMMFFLASKFVKTIHQAAATTCYVAVHPAVAGASGKYYVDCNESAAAKSAASGEVAAQLWIEAEAMIADANLDGSESDPAGKQ</sequence>
<dbReference type="PANTHER" id="PTHR24320">
    <property type="entry name" value="RETINOL DEHYDROGENASE"/>
    <property type="match status" value="1"/>
</dbReference>
<organism evidence="4 5">
    <name type="scientific">Dendrobium thyrsiflorum</name>
    <name type="common">Pinecone-like raceme dendrobium</name>
    <name type="synonym">Orchid</name>
    <dbReference type="NCBI Taxonomy" id="117978"/>
    <lineage>
        <taxon>Eukaryota</taxon>
        <taxon>Viridiplantae</taxon>
        <taxon>Streptophyta</taxon>
        <taxon>Embryophyta</taxon>
        <taxon>Tracheophyta</taxon>
        <taxon>Spermatophyta</taxon>
        <taxon>Magnoliopsida</taxon>
        <taxon>Liliopsida</taxon>
        <taxon>Asparagales</taxon>
        <taxon>Orchidaceae</taxon>
        <taxon>Epidendroideae</taxon>
        <taxon>Malaxideae</taxon>
        <taxon>Dendrobiinae</taxon>
        <taxon>Dendrobium</taxon>
    </lineage>
</organism>
<dbReference type="PRINTS" id="PR00081">
    <property type="entry name" value="GDHRDH"/>
</dbReference>
<dbReference type="InterPro" id="IPR002347">
    <property type="entry name" value="SDR_fam"/>
</dbReference>
<evidence type="ECO:0008006" key="6">
    <source>
        <dbReference type="Google" id="ProtNLM"/>
    </source>
</evidence>
<evidence type="ECO:0000256" key="2">
    <source>
        <dbReference type="ARBA" id="ARBA00023002"/>
    </source>
</evidence>
<dbReference type="GO" id="GO:0016491">
    <property type="term" value="F:oxidoreductase activity"/>
    <property type="evidence" value="ECO:0007669"/>
    <property type="project" value="UniProtKB-KW"/>
</dbReference>
<dbReference type="Pfam" id="PF00106">
    <property type="entry name" value="adh_short"/>
    <property type="match status" value="2"/>
</dbReference>
<protein>
    <recommendedName>
        <fullName evidence="6">Short-chain dehydrogenase TIC 32, chloroplastic</fullName>
    </recommendedName>
</protein>
<evidence type="ECO:0000256" key="3">
    <source>
        <dbReference type="RuleBase" id="RU000363"/>
    </source>
</evidence>
<proteinExistence type="inferred from homology"/>